<feature type="domain" description="EXS" evidence="6">
    <location>
        <begin position="1"/>
        <end position="117"/>
    </location>
</feature>
<dbReference type="AlphaFoldDB" id="A0AAE0EC63"/>
<keyword evidence="2 5" id="KW-0812">Transmembrane</keyword>
<organism evidence="7 8">
    <name type="scientific">Dipteronia sinensis</name>
    <dbReference type="NCBI Taxonomy" id="43782"/>
    <lineage>
        <taxon>Eukaryota</taxon>
        <taxon>Viridiplantae</taxon>
        <taxon>Streptophyta</taxon>
        <taxon>Embryophyta</taxon>
        <taxon>Tracheophyta</taxon>
        <taxon>Spermatophyta</taxon>
        <taxon>Magnoliopsida</taxon>
        <taxon>eudicotyledons</taxon>
        <taxon>Gunneridae</taxon>
        <taxon>Pentapetalae</taxon>
        <taxon>rosids</taxon>
        <taxon>malvids</taxon>
        <taxon>Sapindales</taxon>
        <taxon>Sapindaceae</taxon>
        <taxon>Hippocastanoideae</taxon>
        <taxon>Acereae</taxon>
        <taxon>Dipteronia</taxon>
    </lineage>
</organism>
<keyword evidence="3 5" id="KW-1133">Transmembrane helix</keyword>
<evidence type="ECO:0000313" key="7">
    <source>
        <dbReference type="EMBL" id="KAK3222983.1"/>
    </source>
</evidence>
<protein>
    <recommendedName>
        <fullName evidence="6">EXS domain-containing protein</fullName>
    </recommendedName>
</protein>
<gene>
    <name evidence="7" type="ORF">Dsin_010008</name>
</gene>
<evidence type="ECO:0000256" key="3">
    <source>
        <dbReference type="ARBA" id="ARBA00022989"/>
    </source>
</evidence>
<evidence type="ECO:0000256" key="2">
    <source>
        <dbReference type="ARBA" id="ARBA00022692"/>
    </source>
</evidence>
<feature type="transmembrane region" description="Helical" evidence="5">
    <location>
        <begin position="33"/>
        <end position="54"/>
    </location>
</feature>
<evidence type="ECO:0000256" key="5">
    <source>
        <dbReference type="SAM" id="Phobius"/>
    </source>
</evidence>
<dbReference type="Proteomes" id="UP001281410">
    <property type="component" value="Unassembled WGS sequence"/>
</dbReference>
<dbReference type="Pfam" id="PF03124">
    <property type="entry name" value="EXS"/>
    <property type="match status" value="1"/>
</dbReference>
<evidence type="ECO:0000256" key="4">
    <source>
        <dbReference type="ARBA" id="ARBA00023136"/>
    </source>
</evidence>
<comment type="subcellular location">
    <subcellularLocation>
        <location evidence="1">Membrane</location>
        <topology evidence="1">Multi-pass membrane protein</topology>
    </subcellularLocation>
</comment>
<dbReference type="GO" id="GO:0005802">
    <property type="term" value="C:trans-Golgi network"/>
    <property type="evidence" value="ECO:0007669"/>
    <property type="project" value="TreeGrafter"/>
</dbReference>
<evidence type="ECO:0000313" key="8">
    <source>
        <dbReference type="Proteomes" id="UP001281410"/>
    </source>
</evidence>
<comment type="caution">
    <text evidence="7">The sequence shown here is derived from an EMBL/GenBank/DDBJ whole genome shotgun (WGS) entry which is preliminary data.</text>
</comment>
<name>A0AAE0EC63_9ROSI</name>
<reference evidence="7" key="1">
    <citation type="journal article" date="2023" name="Plant J.">
        <title>Genome sequences and population genomics provide insights into the demographic history, inbreeding, and mutation load of two 'living fossil' tree species of Dipteronia.</title>
        <authorList>
            <person name="Feng Y."/>
            <person name="Comes H.P."/>
            <person name="Chen J."/>
            <person name="Zhu S."/>
            <person name="Lu R."/>
            <person name="Zhang X."/>
            <person name="Li P."/>
            <person name="Qiu J."/>
            <person name="Olsen K.M."/>
            <person name="Qiu Y."/>
        </authorList>
    </citation>
    <scope>NUCLEOTIDE SEQUENCE</scope>
    <source>
        <strain evidence="7">NBL</strain>
    </source>
</reference>
<evidence type="ECO:0000256" key="1">
    <source>
        <dbReference type="ARBA" id="ARBA00004141"/>
    </source>
</evidence>
<accession>A0AAE0EC63</accession>
<proteinExistence type="predicted"/>
<keyword evidence="4 5" id="KW-0472">Membrane</keyword>
<sequence>MSLYWDIVMDWGLLRRKSKNPYLRDKLVISNKSVYFVAMVLNILLRIAWMQLVLEFNLRSLHKMTITTVISCLEIIRRGIWNFFRVENEHLNNVGKYRAFKSVPLPFSYYDDDKETDKDD</sequence>
<evidence type="ECO:0000259" key="6">
    <source>
        <dbReference type="PROSITE" id="PS51380"/>
    </source>
</evidence>
<dbReference type="PANTHER" id="PTHR10783:SF104">
    <property type="entry name" value="PHOSPHATE TRANSPORTER PHO1 HOMOLOG 10"/>
    <property type="match status" value="1"/>
</dbReference>
<dbReference type="EMBL" id="JANJYJ010000003">
    <property type="protein sequence ID" value="KAK3222983.1"/>
    <property type="molecule type" value="Genomic_DNA"/>
</dbReference>
<dbReference type="InterPro" id="IPR004342">
    <property type="entry name" value="EXS_C"/>
</dbReference>
<dbReference type="GO" id="GO:0006817">
    <property type="term" value="P:phosphate ion transport"/>
    <property type="evidence" value="ECO:0007669"/>
    <property type="project" value="TreeGrafter"/>
</dbReference>
<dbReference type="GO" id="GO:0016036">
    <property type="term" value="P:cellular response to phosphate starvation"/>
    <property type="evidence" value="ECO:0007669"/>
    <property type="project" value="TreeGrafter"/>
</dbReference>
<dbReference type="GO" id="GO:0000822">
    <property type="term" value="F:inositol hexakisphosphate binding"/>
    <property type="evidence" value="ECO:0007669"/>
    <property type="project" value="TreeGrafter"/>
</dbReference>
<dbReference type="PROSITE" id="PS51380">
    <property type="entry name" value="EXS"/>
    <property type="match status" value="1"/>
</dbReference>
<keyword evidence="8" id="KW-1185">Reference proteome</keyword>
<dbReference type="PANTHER" id="PTHR10783">
    <property type="entry name" value="XENOTROPIC AND POLYTROPIC RETROVIRUS RECEPTOR 1-RELATED"/>
    <property type="match status" value="1"/>
</dbReference>
<dbReference type="GO" id="GO:0005886">
    <property type="term" value="C:plasma membrane"/>
    <property type="evidence" value="ECO:0007669"/>
    <property type="project" value="TreeGrafter"/>
</dbReference>